<dbReference type="GO" id="GO:0016829">
    <property type="term" value="F:lyase activity"/>
    <property type="evidence" value="ECO:0007669"/>
    <property type="project" value="UniProtKB-KW"/>
</dbReference>
<organism evidence="1 2">
    <name type="scientific">Paracoccus mangrovi</name>
    <dbReference type="NCBI Taxonomy" id="1715645"/>
    <lineage>
        <taxon>Bacteria</taxon>
        <taxon>Pseudomonadati</taxon>
        <taxon>Pseudomonadota</taxon>
        <taxon>Alphaproteobacteria</taxon>
        <taxon>Rhodobacterales</taxon>
        <taxon>Paracoccaceae</taxon>
        <taxon>Paracoccus</taxon>
    </lineage>
</organism>
<keyword evidence="2" id="KW-1185">Reference proteome</keyword>
<comment type="caution">
    <text evidence="1">The sequence shown here is derived from an EMBL/GenBank/DDBJ whole genome shotgun (WGS) entry which is preliminary data.</text>
</comment>
<name>A0ABV7R1I5_9RHOB</name>
<proteinExistence type="predicted"/>
<sequence>MTETTSPPDRRAALGLLARSPAARLNALLPDLPAHEVLRSPEIGTVMVRGRAGGTGNAFNLGEMTVTRASVRLSSGEVGHGYVQGRDRGHALRAALVDAMGQADPARADAILAPLRADEARRRAAIAAEAAATRVDFFTLVRGEDE</sequence>
<keyword evidence="1" id="KW-0456">Lyase</keyword>
<reference evidence="2" key="1">
    <citation type="journal article" date="2019" name="Int. J. Syst. Evol. Microbiol.">
        <title>The Global Catalogue of Microorganisms (GCM) 10K type strain sequencing project: providing services to taxonomists for standard genome sequencing and annotation.</title>
        <authorList>
            <consortium name="The Broad Institute Genomics Platform"/>
            <consortium name="The Broad Institute Genome Sequencing Center for Infectious Disease"/>
            <person name="Wu L."/>
            <person name="Ma J."/>
        </authorList>
    </citation>
    <scope>NUCLEOTIDE SEQUENCE [LARGE SCALE GENOMIC DNA]</scope>
    <source>
        <strain evidence="2">KCTC 42899</strain>
    </source>
</reference>
<dbReference type="RefSeq" id="WP_377742873.1">
    <property type="nucleotide sequence ID" value="NZ_JBHRXJ010000002.1"/>
</dbReference>
<gene>
    <name evidence="1" type="primary">phnG</name>
    <name evidence="1" type="ORF">ACFOMH_04445</name>
</gene>
<protein>
    <submittedName>
        <fullName evidence="1">Phosphonate C-P lyase system protein PhnG</fullName>
    </submittedName>
</protein>
<dbReference type="Proteomes" id="UP001595721">
    <property type="component" value="Unassembled WGS sequence"/>
</dbReference>
<dbReference type="NCBIfam" id="TIGR03293">
    <property type="entry name" value="PhnG_redo"/>
    <property type="match status" value="1"/>
</dbReference>
<evidence type="ECO:0000313" key="2">
    <source>
        <dbReference type="Proteomes" id="UP001595721"/>
    </source>
</evidence>
<accession>A0ABV7R1I5</accession>
<dbReference type="InterPro" id="IPR009609">
    <property type="entry name" value="Phosphonate_metab_PhnG"/>
</dbReference>
<evidence type="ECO:0000313" key="1">
    <source>
        <dbReference type="EMBL" id="MFC3527413.1"/>
    </source>
</evidence>
<dbReference type="EMBL" id="JBHRXJ010000002">
    <property type="protein sequence ID" value="MFC3527413.1"/>
    <property type="molecule type" value="Genomic_DNA"/>
</dbReference>
<dbReference type="Pfam" id="PF06754">
    <property type="entry name" value="PhnG"/>
    <property type="match status" value="1"/>
</dbReference>